<accession>A0AAV9HVI1</accession>
<evidence type="ECO:0000259" key="2">
    <source>
        <dbReference type="Pfam" id="PF07859"/>
    </source>
</evidence>
<sequence length="402" mass="44753">MAPAYSTPKPRLSLTEKLGLYFKLLFLAPPTLAFNLIRCFSIATVRGISYQHYARVASIKFLLRYLTPYQLQTVVPPTVAAYKGWIRRRQAQATQRVTADPSDKTAPFLADRLKVDIEPLSDGISSILWIGDRAKATKCVYFFHGGGYAVPAGLGHFEWCMRAYLLATSELPAGSTDEVAVAFLQYTLVPDGRYPTQLKQAADGLAHLLASGIQPENLVLGGDSAGANLTAQVLSHLLHPHPEARPLKLEAPLAGAFLVSPWVSANTDTPSYDRNQGIDMLGKTTMRNIMKYIVDGRESYTAELKEKKGWCMPMDLDDPVEWYKGLENVVNKVYVTAGEEEVFLDQSVKFAQVVRDGNPKVDLRFEVTKGEAHDWLLMDGDKQMDGDATKRMRGWFKSVFWA</sequence>
<dbReference type="PANTHER" id="PTHR48081">
    <property type="entry name" value="AB HYDROLASE SUPERFAMILY PROTEIN C4A8.06C"/>
    <property type="match status" value="1"/>
</dbReference>
<dbReference type="Pfam" id="PF07859">
    <property type="entry name" value="Abhydrolase_3"/>
    <property type="match status" value="1"/>
</dbReference>
<dbReference type="Gene3D" id="3.40.50.1820">
    <property type="entry name" value="alpha/beta hydrolase"/>
    <property type="match status" value="1"/>
</dbReference>
<organism evidence="3 4">
    <name type="scientific">Cladorrhinum samala</name>
    <dbReference type="NCBI Taxonomy" id="585594"/>
    <lineage>
        <taxon>Eukaryota</taxon>
        <taxon>Fungi</taxon>
        <taxon>Dikarya</taxon>
        <taxon>Ascomycota</taxon>
        <taxon>Pezizomycotina</taxon>
        <taxon>Sordariomycetes</taxon>
        <taxon>Sordariomycetidae</taxon>
        <taxon>Sordariales</taxon>
        <taxon>Podosporaceae</taxon>
        <taxon>Cladorrhinum</taxon>
    </lineage>
</organism>
<dbReference type="InterPro" id="IPR050300">
    <property type="entry name" value="GDXG_lipolytic_enzyme"/>
</dbReference>
<dbReference type="InterPro" id="IPR013094">
    <property type="entry name" value="AB_hydrolase_3"/>
</dbReference>
<dbReference type="Proteomes" id="UP001321749">
    <property type="component" value="Unassembled WGS sequence"/>
</dbReference>
<evidence type="ECO:0000313" key="4">
    <source>
        <dbReference type="Proteomes" id="UP001321749"/>
    </source>
</evidence>
<feature type="domain" description="Alpha/beta hydrolase fold-3" evidence="2">
    <location>
        <begin position="140"/>
        <end position="376"/>
    </location>
</feature>
<reference evidence="3" key="1">
    <citation type="journal article" date="2023" name="Mol. Phylogenet. Evol.">
        <title>Genome-scale phylogeny and comparative genomics of the fungal order Sordariales.</title>
        <authorList>
            <person name="Hensen N."/>
            <person name="Bonometti L."/>
            <person name="Westerberg I."/>
            <person name="Brannstrom I.O."/>
            <person name="Guillou S."/>
            <person name="Cros-Aarteil S."/>
            <person name="Calhoun S."/>
            <person name="Haridas S."/>
            <person name="Kuo A."/>
            <person name="Mondo S."/>
            <person name="Pangilinan J."/>
            <person name="Riley R."/>
            <person name="LaButti K."/>
            <person name="Andreopoulos B."/>
            <person name="Lipzen A."/>
            <person name="Chen C."/>
            <person name="Yan M."/>
            <person name="Daum C."/>
            <person name="Ng V."/>
            <person name="Clum A."/>
            <person name="Steindorff A."/>
            <person name="Ohm R.A."/>
            <person name="Martin F."/>
            <person name="Silar P."/>
            <person name="Natvig D.O."/>
            <person name="Lalanne C."/>
            <person name="Gautier V."/>
            <person name="Ament-Velasquez S.L."/>
            <person name="Kruys A."/>
            <person name="Hutchinson M.I."/>
            <person name="Powell A.J."/>
            <person name="Barry K."/>
            <person name="Miller A.N."/>
            <person name="Grigoriev I.V."/>
            <person name="Debuchy R."/>
            <person name="Gladieux P."/>
            <person name="Hiltunen Thoren M."/>
            <person name="Johannesson H."/>
        </authorList>
    </citation>
    <scope>NUCLEOTIDE SEQUENCE</scope>
    <source>
        <strain evidence="3">PSN324</strain>
    </source>
</reference>
<keyword evidence="4" id="KW-1185">Reference proteome</keyword>
<dbReference type="GO" id="GO:0016787">
    <property type="term" value="F:hydrolase activity"/>
    <property type="evidence" value="ECO:0007669"/>
    <property type="project" value="UniProtKB-KW"/>
</dbReference>
<evidence type="ECO:0000256" key="1">
    <source>
        <dbReference type="ARBA" id="ARBA00022801"/>
    </source>
</evidence>
<dbReference type="PANTHER" id="PTHR48081:SF31">
    <property type="entry name" value="STERYL ACETYL HYDROLASE MUG81-RELATED"/>
    <property type="match status" value="1"/>
</dbReference>
<dbReference type="AlphaFoldDB" id="A0AAV9HVI1"/>
<dbReference type="InterPro" id="IPR029058">
    <property type="entry name" value="AB_hydrolase_fold"/>
</dbReference>
<protein>
    <submittedName>
        <fullName evidence="3">Alpha/Beta hydrolase protein</fullName>
    </submittedName>
</protein>
<name>A0AAV9HVI1_9PEZI</name>
<keyword evidence="1 3" id="KW-0378">Hydrolase</keyword>
<gene>
    <name evidence="3" type="ORF">QBC42DRAFT_173421</name>
</gene>
<dbReference type="SUPFAM" id="SSF53474">
    <property type="entry name" value="alpha/beta-Hydrolases"/>
    <property type="match status" value="1"/>
</dbReference>
<evidence type="ECO:0000313" key="3">
    <source>
        <dbReference type="EMBL" id="KAK4463498.1"/>
    </source>
</evidence>
<comment type="caution">
    <text evidence="3">The sequence shown here is derived from an EMBL/GenBank/DDBJ whole genome shotgun (WGS) entry which is preliminary data.</text>
</comment>
<proteinExistence type="predicted"/>
<dbReference type="EMBL" id="MU864958">
    <property type="protein sequence ID" value="KAK4463498.1"/>
    <property type="molecule type" value="Genomic_DNA"/>
</dbReference>
<reference evidence="3" key="2">
    <citation type="submission" date="2023-06" db="EMBL/GenBank/DDBJ databases">
        <authorList>
            <consortium name="Lawrence Berkeley National Laboratory"/>
            <person name="Mondo S.J."/>
            <person name="Hensen N."/>
            <person name="Bonometti L."/>
            <person name="Westerberg I."/>
            <person name="Brannstrom I.O."/>
            <person name="Guillou S."/>
            <person name="Cros-Aarteil S."/>
            <person name="Calhoun S."/>
            <person name="Haridas S."/>
            <person name="Kuo A."/>
            <person name="Pangilinan J."/>
            <person name="Riley R."/>
            <person name="Labutti K."/>
            <person name="Andreopoulos B."/>
            <person name="Lipzen A."/>
            <person name="Chen C."/>
            <person name="Yanf M."/>
            <person name="Daum C."/>
            <person name="Ng V."/>
            <person name="Clum A."/>
            <person name="Steindorff A."/>
            <person name="Ohm R."/>
            <person name="Martin F."/>
            <person name="Silar P."/>
            <person name="Natvig D."/>
            <person name="Lalanne C."/>
            <person name="Gautier V."/>
            <person name="Ament-Velasquez S.L."/>
            <person name="Kruys A."/>
            <person name="Hutchinson M.I."/>
            <person name="Powell A.J."/>
            <person name="Barry K."/>
            <person name="Miller A.N."/>
            <person name="Grigoriev I.V."/>
            <person name="Debuchy R."/>
            <person name="Gladieux P."/>
            <person name="Thoren M.H."/>
            <person name="Johannesson H."/>
        </authorList>
    </citation>
    <scope>NUCLEOTIDE SEQUENCE</scope>
    <source>
        <strain evidence="3">PSN324</strain>
    </source>
</reference>